<proteinExistence type="predicted"/>
<evidence type="ECO:0000256" key="1">
    <source>
        <dbReference type="SAM" id="Phobius"/>
    </source>
</evidence>
<dbReference type="Proteomes" id="UP000271590">
    <property type="component" value="Unassembled WGS sequence"/>
</dbReference>
<organism evidence="2 3">
    <name type="scientific">Variovorax beijingensis</name>
    <dbReference type="NCBI Taxonomy" id="2496117"/>
    <lineage>
        <taxon>Bacteria</taxon>
        <taxon>Pseudomonadati</taxon>
        <taxon>Pseudomonadota</taxon>
        <taxon>Betaproteobacteria</taxon>
        <taxon>Burkholderiales</taxon>
        <taxon>Comamonadaceae</taxon>
        <taxon>Variovorax</taxon>
    </lineage>
</organism>
<comment type="caution">
    <text evidence="2">The sequence shown here is derived from an EMBL/GenBank/DDBJ whole genome shotgun (WGS) entry which is preliminary data.</text>
</comment>
<sequence>MIEVRKPWKHEGFGCAKEGPLTQAWVGITMMKIDQLEPIDLESEEFKEAITSQQVHHFAQWAEISTAAEEAKARMSGFVPHAEIRLENILTHAEPPVSPKIEVVPGYGFGRLLGSFLPRKFREQVVEALLAEAMQDYYEACEAGDEARIKRLRYMVPVWLFCSVFAGAISTIFGALKASAGISKD</sequence>
<gene>
    <name evidence="2" type="ORF">EH244_29905</name>
</gene>
<keyword evidence="1" id="KW-0812">Transmembrane</keyword>
<keyword evidence="1" id="KW-0472">Membrane</keyword>
<name>A0A3P3E2U9_9BURK</name>
<dbReference type="AlphaFoldDB" id="A0A3P3E2U9"/>
<reference evidence="2 3" key="1">
    <citation type="submission" date="2018-11" db="EMBL/GenBank/DDBJ databases">
        <title>The genome of Variovorax sp T529.</title>
        <authorList>
            <person name="Gao J."/>
        </authorList>
    </citation>
    <scope>NUCLEOTIDE SEQUENCE [LARGE SCALE GENOMIC DNA]</scope>
    <source>
        <strain evidence="2 3">T529</strain>
    </source>
</reference>
<evidence type="ECO:0000313" key="2">
    <source>
        <dbReference type="EMBL" id="RRH80807.1"/>
    </source>
</evidence>
<protein>
    <submittedName>
        <fullName evidence="2">Uncharacterized protein</fullName>
    </submittedName>
</protein>
<dbReference type="EMBL" id="RQXU01000035">
    <property type="protein sequence ID" value="RRH80807.1"/>
    <property type="molecule type" value="Genomic_DNA"/>
</dbReference>
<evidence type="ECO:0000313" key="3">
    <source>
        <dbReference type="Proteomes" id="UP000271590"/>
    </source>
</evidence>
<accession>A0A3P3E2U9</accession>
<dbReference type="RefSeq" id="WP_124961921.1">
    <property type="nucleotide sequence ID" value="NZ_RQXU01000035.1"/>
</dbReference>
<feature type="transmembrane region" description="Helical" evidence="1">
    <location>
        <begin position="158"/>
        <end position="176"/>
    </location>
</feature>
<keyword evidence="1" id="KW-1133">Transmembrane helix</keyword>